<sequence length="151" mass="16186">MLARAPLPSRTLETFQLDVLGCAPSTSLLLSGVTDAILINAQFLRNDAAQLAHTIAASGKRLTTIYISAAEPQAYFGLGVLQQAFPQAHILASGATVEAIRRQAGARVAHWGGILKHNAPRCIVMPQPYDGTSLQLEGRHVELHHLEAAFN</sequence>
<dbReference type="AlphaFoldDB" id="A0A290X002"/>
<name>A0A290X002_9BURK</name>
<dbReference type="Gene3D" id="3.60.15.10">
    <property type="entry name" value="Ribonuclease Z/Hydroxyacylglutathione hydrolase-like"/>
    <property type="match status" value="1"/>
</dbReference>
<accession>A0A290X002</accession>
<dbReference type="KEGG" id="jsv:CNX70_21560"/>
<protein>
    <submittedName>
        <fullName evidence="1">Uncharacterized protein</fullName>
    </submittedName>
</protein>
<dbReference type="InterPro" id="IPR036866">
    <property type="entry name" value="RibonucZ/Hydroxyglut_hydro"/>
</dbReference>
<evidence type="ECO:0000313" key="1">
    <source>
        <dbReference type="EMBL" id="ATD62440.1"/>
    </source>
</evidence>
<dbReference type="EMBL" id="CP023422">
    <property type="protein sequence ID" value="ATD62440.1"/>
    <property type="molecule type" value="Genomic_DNA"/>
</dbReference>
<evidence type="ECO:0000313" key="2">
    <source>
        <dbReference type="Proteomes" id="UP000218437"/>
    </source>
</evidence>
<gene>
    <name evidence="1" type="ORF">CNX70_21560</name>
</gene>
<organism evidence="1 2">
    <name type="scientific">Janthinobacterium svalbardensis</name>
    <dbReference type="NCBI Taxonomy" id="368607"/>
    <lineage>
        <taxon>Bacteria</taxon>
        <taxon>Pseudomonadati</taxon>
        <taxon>Pseudomonadota</taxon>
        <taxon>Betaproteobacteria</taxon>
        <taxon>Burkholderiales</taxon>
        <taxon>Oxalobacteraceae</taxon>
        <taxon>Janthinobacterium</taxon>
    </lineage>
</organism>
<dbReference type="Proteomes" id="UP000218437">
    <property type="component" value="Chromosome"/>
</dbReference>
<keyword evidence="2" id="KW-1185">Reference proteome</keyword>
<reference evidence="1 2" key="1">
    <citation type="submission" date="2017-09" db="EMBL/GenBank/DDBJ databases">
        <title>Complete genome sequence of Janthinobacterium svalbardensis PAMC 27463.</title>
        <authorList>
            <person name="Cho Y.-J."/>
            <person name="Cho A."/>
            <person name="Kim O.-S."/>
            <person name="Lee J.-I."/>
        </authorList>
    </citation>
    <scope>NUCLEOTIDE SEQUENCE [LARGE SCALE GENOMIC DNA]</scope>
    <source>
        <strain evidence="1 2">PAMC 27463</strain>
    </source>
</reference>
<dbReference type="SUPFAM" id="SSF56281">
    <property type="entry name" value="Metallo-hydrolase/oxidoreductase"/>
    <property type="match status" value="1"/>
</dbReference>
<proteinExistence type="predicted"/>
<dbReference type="RefSeq" id="WP_096236917.1">
    <property type="nucleotide sequence ID" value="NZ_CP023422.1"/>
</dbReference>